<evidence type="ECO:0000313" key="2">
    <source>
        <dbReference type="Proteomes" id="UP000256970"/>
    </source>
</evidence>
<dbReference type="Proteomes" id="UP000256970">
    <property type="component" value="Unassembled WGS sequence"/>
</dbReference>
<dbReference type="AlphaFoldDB" id="A0A383W7L4"/>
<reference evidence="1 2" key="1">
    <citation type="submission" date="2016-10" db="EMBL/GenBank/DDBJ databases">
        <authorList>
            <person name="Cai Z."/>
        </authorList>
    </citation>
    <scope>NUCLEOTIDE SEQUENCE [LARGE SCALE GENOMIC DNA]</scope>
</reference>
<dbReference type="STRING" id="3088.A0A383W7L4"/>
<keyword evidence="2" id="KW-1185">Reference proteome</keyword>
<evidence type="ECO:0000313" key="1">
    <source>
        <dbReference type="EMBL" id="SZX73233.1"/>
    </source>
</evidence>
<dbReference type="EMBL" id="FNXT01001186">
    <property type="protein sequence ID" value="SZX73233.1"/>
    <property type="molecule type" value="Genomic_DNA"/>
</dbReference>
<organism evidence="1 2">
    <name type="scientific">Tetradesmus obliquus</name>
    <name type="common">Green alga</name>
    <name type="synonym">Acutodesmus obliquus</name>
    <dbReference type="NCBI Taxonomy" id="3088"/>
    <lineage>
        <taxon>Eukaryota</taxon>
        <taxon>Viridiplantae</taxon>
        <taxon>Chlorophyta</taxon>
        <taxon>core chlorophytes</taxon>
        <taxon>Chlorophyceae</taxon>
        <taxon>CS clade</taxon>
        <taxon>Sphaeropleales</taxon>
        <taxon>Scenedesmaceae</taxon>
        <taxon>Tetradesmus</taxon>
    </lineage>
</organism>
<protein>
    <submittedName>
        <fullName evidence="1">Uncharacterized protein</fullName>
    </submittedName>
</protein>
<gene>
    <name evidence="1" type="ORF">BQ4739_LOCUS13341</name>
</gene>
<proteinExistence type="predicted"/>
<accession>A0A383W7L4</accession>
<name>A0A383W7L4_TETOB</name>
<sequence length="708" mass="72062">MCNILAACGGGSGLLLERYVVNVTAAYDGTECPEVNGTTRLEQACNNTTPCPVNCTGAWQVLNSSACTGHCSGGQGFVPETYIIEQAALYGGVPCPEVNNTIRLQINCTNEEPCPPVDCAGSWLPAGLCDGPCGGGAGQLPERFNVTTQAAYGGANCSAAQNETRLETACNNTAPCPIDCVGNWTVVASCTGACEGGNGTLPEHYIITTTAKFGGLPCPFANGAARSVLECTNDAPCPVPCNYTWVQNGNCTGACGGGSGKLPQALIVDSPALYGGSCPGAIGTTRSTVTCTNSNPCPPVDCIGSFTNFGSCNGTCGGGAGKQRQLFTITRAATWGGQNCSEAAGTERFIDCNNTACCPVNCVASWVTTGNCTGACSGGAGLLPERYIITVPMACGGVACIKANNTNRLTTACNNTTPCPPRNCVGSWVPRNCSGACGGGSGLLLEQYVVTVTAAYNGTECPEVHGATKSVLACNNTNCCPINCTGAWQVLNSSLCTGACDGGAGFIPETFIVSQPALYGGTACSATNGAVRNAIACINNTPCPPVDCVGNWIANGNCTGGCGNVRLGGLLPERYVITTPAARNGTDCPAEAGDTRMTTPCTNKNPCRPVVCNATWVSAGPCNGACNNGTGTRPEMYVIYAPPIDNGANCTHPNGTIRSTTSCKNPTPCPINCSSADPLLIVTAAAPASLPLLLLQVYHNLQESHTLP</sequence>